<evidence type="ECO:0000256" key="2">
    <source>
        <dbReference type="ARBA" id="ARBA00022964"/>
    </source>
</evidence>
<comment type="caution">
    <text evidence="6">The sequence shown here is derived from an EMBL/GenBank/DDBJ whole genome shotgun (WGS) entry which is preliminary data.</text>
</comment>
<dbReference type="Proteomes" id="UP001560267">
    <property type="component" value="Unassembled WGS sequence"/>
</dbReference>
<gene>
    <name evidence="6" type="ORF">AB6A68_02175</name>
</gene>
<keyword evidence="4" id="KW-0408">Iron</keyword>
<dbReference type="PANTHER" id="PTHR11056:SF0">
    <property type="entry name" value="HOMOGENTISATE 1,2-DIOXYGENASE"/>
    <property type="match status" value="1"/>
</dbReference>
<dbReference type="InterPro" id="IPR046452">
    <property type="entry name" value="HgmA_N"/>
</dbReference>
<keyword evidence="3" id="KW-0560">Oxidoreductase</keyword>
<dbReference type="InterPro" id="IPR011051">
    <property type="entry name" value="RmlC_Cupin_sf"/>
</dbReference>
<proteinExistence type="predicted"/>
<sequence>MPFYARLGEIPRKRHQVTRTVQGDLIAEELMGKEGFAAESALLYHLGMPTAIVEADVVQGDDAILTPNVPLLPRHFVTPKLTSQPNLEPLGRHLLLGNDDVRISYALIDKPTALYRNAVGDECLFVQAGAGSIETVFGLLTVREKDYAIIPASCTYRVKPAHGRALELLVIEGRGHIEFPARYLSKRGQLLESAPFSERDLRLPSELLVVDESNVEVLVKARSALTRYIYARHPFDVVGWDGCLYPFVFNMSDFEPIVKRFHAPPPVHQTFEGPGFVICSFVPRPFDFDPTSVPVPYNHANVDSDEVLFYVDGDFMSRKGSGIEAGSISLHPAGFIHGPQPGSVESALGKPDTKEFAVMVDTFAPLQLGTAASAIEDPNYAWSWSKRHGGTSLEG</sequence>
<dbReference type="InterPro" id="IPR005708">
    <property type="entry name" value="Homogentis_dOase"/>
</dbReference>
<evidence type="ECO:0000256" key="3">
    <source>
        <dbReference type="ARBA" id="ARBA00023002"/>
    </source>
</evidence>
<evidence type="ECO:0000256" key="1">
    <source>
        <dbReference type="ARBA" id="ARBA00022723"/>
    </source>
</evidence>
<evidence type="ECO:0000256" key="4">
    <source>
        <dbReference type="ARBA" id="ARBA00023004"/>
    </source>
</evidence>
<keyword evidence="2" id="KW-0223">Dioxygenase</keyword>
<organism evidence="6 7">
    <name type="scientific">Ferrimicrobium acidiphilum</name>
    <dbReference type="NCBI Taxonomy" id="121039"/>
    <lineage>
        <taxon>Bacteria</taxon>
        <taxon>Bacillati</taxon>
        <taxon>Actinomycetota</taxon>
        <taxon>Acidimicrobiia</taxon>
        <taxon>Acidimicrobiales</taxon>
        <taxon>Acidimicrobiaceae</taxon>
        <taxon>Ferrimicrobium</taxon>
    </lineage>
</organism>
<dbReference type="EMBL" id="JBFSHR010000004">
    <property type="protein sequence ID" value="MEX6428645.1"/>
    <property type="molecule type" value="Genomic_DNA"/>
</dbReference>
<dbReference type="Pfam" id="PF20510">
    <property type="entry name" value="HgmA_N"/>
    <property type="match status" value="1"/>
</dbReference>
<feature type="domain" description="Homogentisate 1,2-dioxygenase N-terminal" evidence="5">
    <location>
        <begin position="114"/>
        <end position="250"/>
    </location>
</feature>
<evidence type="ECO:0000313" key="6">
    <source>
        <dbReference type="EMBL" id="MEX6428645.1"/>
    </source>
</evidence>
<keyword evidence="1" id="KW-0479">Metal-binding</keyword>
<accession>A0ABV3Y085</accession>
<protein>
    <submittedName>
        <fullName evidence="6">Homogentisate 1,2-dioxygenase</fullName>
    </submittedName>
</protein>
<evidence type="ECO:0000313" key="7">
    <source>
        <dbReference type="Proteomes" id="UP001560267"/>
    </source>
</evidence>
<name>A0ABV3Y085_9ACTN</name>
<keyword evidence="7" id="KW-1185">Reference proteome</keyword>
<dbReference type="SUPFAM" id="SSF51182">
    <property type="entry name" value="RmlC-like cupins"/>
    <property type="match status" value="1"/>
</dbReference>
<evidence type="ECO:0000259" key="5">
    <source>
        <dbReference type="Pfam" id="PF20510"/>
    </source>
</evidence>
<dbReference type="PANTHER" id="PTHR11056">
    <property type="entry name" value="HOMOGENTISATE 1,2-DIOXYGENASE"/>
    <property type="match status" value="1"/>
</dbReference>
<dbReference type="RefSeq" id="WP_369084155.1">
    <property type="nucleotide sequence ID" value="NZ_JBFSHR010000004.1"/>
</dbReference>
<reference evidence="6 7" key="1">
    <citation type="submission" date="2024-07" db="EMBL/GenBank/DDBJ databases">
        <title>Draft Genome Sequence of Ferrimicrobium acidiphilum Strain YE2023, Isolated from a Pulp of Bioleach Reactor.</title>
        <authorList>
            <person name="Elkina Y.A."/>
            <person name="Bulaeva A.G."/>
            <person name="Beletsky A.V."/>
            <person name="Mardanov A.V."/>
        </authorList>
    </citation>
    <scope>NUCLEOTIDE SEQUENCE [LARGE SCALE GENOMIC DNA]</scope>
    <source>
        <strain evidence="6 7">YE2023</strain>
    </source>
</reference>